<organism evidence="8">
    <name type="scientific">Caldithrix abyssi</name>
    <dbReference type="NCBI Taxonomy" id="187145"/>
    <lineage>
        <taxon>Bacteria</taxon>
        <taxon>Pseudomonadati</taxon>
        <taxon>Calditrichota</taxon>
        <taxon>Calditrichia</taxon>
        <taxon>Calditrichales</taxon>
        <taxon>Calditrichaceae</taxon>
        <taxon>Caldithrix</taxon>
    </lineage>
</organism>
<keyword evidence="3 6" id="KW-0731">Sigma factor</keyword>
<evidence type="ECO:0000256" key="6">
    <source>
        <dbReference type="RuleBase" id="RU000716"/>
    </source>
</evidence>
<dbReference type="EMBL" id="DRTD01000699">
    <property type="protein sequence ID" value="HHE55980.1"/>
    <property type="molecule type" value="Genomic_DNA"/>
</dbReference>
<dbReference type="GO" id="GO:0016987">
    <property type="term" value="F:sigma factor activity"/>
    <property type="evidence" value="ECO:0007669"/>
    <property type="project" value="UniProtKB-KW"/>
</dbReference>
<protein>
    <recommendedName>
        <fullName evidence="6">RNA polymerase sigma factor</fullName>
    </recommendedName>
</protein>
<dbReference type="InterPro" id="IPR014284">
    <property type="entry name" value="RNA_pol_sigma-70_dom"/>
</dbReference>
<dbReference type="Pfam" id="PF04542">
    <property type="entry name" value="Sigma70_r2"/>
    <property type="match status" value="1"/>
</dbReference>
<evidence type="ECO:0000256" key="5">
    <source>
        <dbReference type="ARBA" id="ARBA00023163"/>
    </source>
</evidence>
<dbReference type="PROSITE" id="PS01063">
    <property type="entry name" value="SIGMA70_ECF"/>
    <property type="match status" value="1"/>
</dbReference>
<dbReference type="SUPFAM" id="SSF88659">
    <property type="entry name" value="Sigma3 and sigma4 domains of RNA polymerase sigma factors"/>
    <property type="match status" value="1"/>
</dbReference>
<keyword evidence="4 6" id="KW-0238">DNA-binding</keyword>
<comment type="caution">
    <text evidence="8">The sequence shown here is derived from an EMBL/GenBank/DDBJ whole genome shotgun (WGS) entry which is preliminary data.</text>
</comment>
<dbReference type="PANTHER" id="PTHR43133">
    <property type="entry name" value="RNA POLYMERASE ECF-TYPE SIGMA FACTO"/>
    <property type="match status" value="1"/>
</dbReference>
<accession>A0A7V5H553</accession>
<sequence>MAKKQKRADYELVKKAKAGDGRAYDQLMEMYHDAVFNIILRMVHNRQEAEDLAQETFIKAYNSITSFNEEYAFSTWLFKIASNHCIDFFRKRKLKTYSMDEPVKYKDDEITHEYADHAPTVDKEMVASEKSRIIRQAIEKLPEKYRQAIILRHHEEKS</sequence>
<reference evidence="8" key="1">
    <citation type="journal article" date="2020" name="mSystems">
        <title>Genome- and Community-Level Interaction Insights into Carbon Utilization and Element Cycling Functions of Hydrothermarchaeota in Hydrothermal Sediment.</title>
        <authorList>
            <person name="Zhou Z."/>
            <person name="Liu Y."/>
            <person name="Xu W."/>
            <person name="Pan J."/>
            <person name="Luo Z.H."/>
            <person name="Li M."/>
        </authorList>
    </citation>
    <scope>NUCLEOTIDE SEQUENCE [LARGE SCALE GENOMIC DNA]</scope>
    <source>
        <strain evidence="8">HyVt-76</strain>
    </source>
</reference>
<dbReference type="AlphaFoldDB" id="A0A7V5H553"/>
<evidence type="ECO:0000313" key="8">
    <source>
        <dbReference type="EMBL" id="HHE55980.1"/>
    </source>
</evidence>
<dbReference type="InterPro" id="IPR007627">
    <property type="entry name" value="RNA_pol_sigma70_r2"/>
</dbReference>
<name>A0A7V5H553_CALAY</name>
<evidence type="ECO:0000256" key="4">
    <source>
        <dbReference type="ARBA" id="ARBA00023125"/>
    </source>
</evidence>
<evidence type="ECO:0000256" key="1">
    <source>
        <dbReference type="ARBA" id="ARBA00010641"/>
    </source>
</evidence>
<keyword evidence="2 6" id="KW-0805">Transcription regulation</keyword>
<dbReference type="InterPro" id="IPR039425">
    <property type="entry name" value="RNA_pol_sigma-70-like"/>
</dbReference>
<comment type="similarity">
    <text evidence="1 6">Belongs to the sigma-70 factor family. ECF subfamily.</text>
</comment>
<evidence type="ECO:0000259" key="7">
    <source>
        <dbReference type="Pfam" id="PF04542"/>
    </source>
</evidence>
<evidence type="ECO:0000256" key="3">
    <source>
        <dbReference type="ARBA" id="ARBA00023082"/>
    </source>
</evidence>
<keyword evidence="5 6" id="KW-0804">Transcription</keyword>
<dbReference type="Gene3D" id="1.10.10.10">
    <property type="entry name" value="Winged helix-like DNA-binding domain superfamily/Winged helix DNA-binding domain"/>
    <property type="match status" value="1"/>
</dbReference>
<gene>
    <name evidence="8" type="ORF">ENL21_09375</name>
</gene>
<evidence type="ECO:0000256" key="2">
    <source>
        <dbReference type="ARBA" id="ARBA00023015"/>
    </source>
</evidence>
<proteinExistence type="inferred from homology"/>
<dbReference type="PANTHER" id="PTHR43133:SF51">
    <property type="entry name" value="RNA POLYMERASE SIGMA FACTOR"/>
    <property type="match status" value="1"/>
</dbReference>
<dbReference type="Proteomes" id="UP000886111">
    <property type="component" value="Unassembled WGS sequence"/>
</dbReference>
<dbReference type="InterPro" id="IPR013325">
    <property type="entry name" value="RNA_pol_sigma_r2"/>
</dbReference>
<dbReference type="SUPFAM" id="SSF88946">
    <property type="entry name" value="Sigma2 domain of RNA polymerase sigma factors"/>
    <property type="match status" value="1"/>
</dbReference>
<dbReference type="InterPro" id="IPR036388">
    <property type="entry name" value="WH-like_DNA-bd_sf"/>
</dbReference>
<dbReference type="Gene3D" id="1.10.1740.10">
    <property type="match status" value="1"/>
</dbReference>
<dbReference type="GO" id="GO:0003677">
    <property type="term" value="F:DNA binding"/>
    <property type="evidence" value="ECO:0007669"/>
    <property type="project" value="UniProtKB-KW"/>
</dbReference>
<dbReference type="GO" id="GO:0006352">
    <property type="term" value="P:DNA-templated transcription initiation"/>
    <property type="evidence" value="ECO:0007669"/>
    <property type="project" value="InterPro"/>
</dbReference>
<dbReference type="NCBIfam" id="TIGR02937">
    <property type="entry name" value="sigma70-ECF"/>
    <property type="match status" value="1"/>
</dbReference>
<feature type="domain" description="RNA polymerase sigma-70 region 2" evidence="7">
    <location>
        <begin position="27"/>
        <end position="93"/>
    </location>
</feature>
<dbReference type="InterPro" id="IPR000838">
    <property type="entry name" value="RNA_pol_sigma70_ECF_CS"/>
</dbReference>
<dbReference type="InterPro" id="IPR013324">
    <property type="entry name" value="RNA_pol_sigma_r3/r4-like"/>
</dbReference>